<feature type="active site" description="Proton acceptor" evidence="8 9">
    <location>
        <position position="391"/>
    </location>
</feature>
<comment type="pathway">
    <text evidence="8">Lipid metabolism; fatty acid beta-oxidation.</text>
</comment>
<evidence type="ECO:0000259" key="12">
    <source>
        <dbReference type="Pfam" id="PF02803"/>
    </source>
</evidence>
<keyword evidence="7 8" id="KW-0012">Acyltransferase</keyword>
<feature type="active site" description="Proton acceptor" evidence="8 9">
    <location>
        <position position="421"/>
    </location>
</feature>
<comment type="catalytic activity">
    <reaction evidence="8">
        <text>an acyl-CoA + acetyl-CoA = a 3-oxoacyl-CoA + CoA</text>
        <dbReference type="Rhea" id="RHEA:21564"/>
        <dbReference type="ChEBI" id="CHEBI:57287"/>
        <dbReference type="ChEBI" id="CHEBI:57288"/>
        <dbReference type="ChEBI" id="CHEBI:58342"/>
        <dbReference type="ChEBI" id="CHEBI:90726"/>
        <dbReference type="EC" id="2.3.1.16"/>
    </reaction>
</comment>
<dbReference type="SUPFAM" id="SSF53901">
    <property type="entry name" value="Thiolase-like"/>
    <property type="match status" value="2"/>
</dbReference>
<evidence type="ECO:0000256" key="3">
    <source>
        <dbReference type="ARBA" id="ARBA00022679"/>
    </source>
</evidence>
<dbReference type="EMBL" id="RKIK01000062">
    <property type="protein sequence ID" value="ROV58808.1"/>
    <property type="molecule type" value="Genomic_DNA"/>
</dbReference>
<evidence type="ECO:0000256" key="2">
    <source>
        <dbReference type="ARBA" id="ARBA00022490"/>
    </source>
</evidence>
<keyword evidence="2 8" id="KW-0963">Cytoplasm</keyword>
<dbReference type="PIRSF" id="PIRSF000429">
    <property type="entry name" value="Ac-CoA_Ac_transf"/>
    <property type="match status" value="1"/>
</dbReference>
<dbReference type="RefSeq" id="WP_123782950.1">
    <property type="nucleotide sequence ID" value="NZ_RKIK01000062.1"/>
</dbReference>
<evidence type="ECO:0000256" key="4">
    <source>
        <dbReference type="ARBA" id="ARBA00022832"/>
    </source>
</evidence>
<dbReference type="InterPro" id="IPR020617">
    <property type="entry name" value="Thiolase_C"/>
</dbReference>
<dbReference type="NCBIfam" id="NF006516">
    <property type="entry name" value="PRK08963.1"/>
    <property type="match status" value="1"/>
</dbReference>
<dbReference type="Pfam" id="PF02803">
    <property type="entry name" value="Thiolase_C"/>
    <property type="match status" value="1"/>
</dbReference>
<dbReference type="InterPro" id="IPR002155">
    <property type="entry name" value="Thiolase"/>
</dbReference>
<proteinExistence type="inferred from homology"/>
<feature type="domain" description="Thiolase C-terminal" evidence="12">
    <location>
        <begin position="296"/>
        <end position="433"/>
    </location>
</feature>
<dbReference type="NCBIfam" id="TIGR01930">
    <property type="entry name" value="AcCoA-C-Actrans"/>
    <property type="match status" value="1"/>
</dbReference>
<dbReference type="Pfam" id="PF00108">
    <property type="entry name" value="Thiolase_N"/>
    <property type="match status" value="1"/>
</dbReference>
<reference evidence="13 14" key="1">
    <citation type="submission" date="2018-11" db="EMBL/GenBank/DDBJ databases">
        <title>Vibrio ponticus strain CAIM 1751 pathogenic for the snapper Lutjanus guttatus.</title>
        <authorList>
            <person name="Soto-Rodriguez S."/>
            <person name="Lozano-Olvera R."/>
            <person name="Gomez-Gil B."/>
        </authorList>
    </citation>
    <scope>NUCLEOTIDE SEQUENCE [LARGE SCALE GENOMIC DNA]</scope>
    <source>
        <strain evidence="13 14">CAIM 1751</strain>
    </source>
</reference>
<keyword evidence="6 8" id="KW-0443">Lipid metabolism</keyword>
<dbReference type="InterPro" id="IPR020616">
    <property type="entry name" value="Thiolase_N"/>
</dbReference>
<dbReference type="GO" id="GO:0003988">
    <property type="term" value="F:acetyl-CoA C-acyltransferase activity"/>
    <property type="evidence" value="ECO:0007669"/>
    <property type="project" value="UniProtKB-UniRule"/>
</dbReference>
<sequence>MGKQEVTTRSGERVAIVAGLRTPFARQSTEFSQVPAVDLGKMVVSEMLTRTDIDPKLIEQVVFGQVVQMPEAPNIAREIVLGTGMNIHTDAYSVTRACATSFQAAVNVAESIMAGTIDVGIAGGADSSSVLPIGVSKKLAANLLALSKAKTMSQKLKIIKNLSLKDLMPVPPAVAEYSTGLSMGQTAEQMAKSHGITRAEQDALAHRSHTLASQAWKEGKISAEVMTAFPEPYKKWLAEDNNIRHDSTLESYAKLRPAFDRQYGSVTAANSTPLTDGAAAVMLMREGKAKELGLDILGYIRSYAFSAIGVEKDMLMGPSYATPIALDRAGISLGDLTLIDMHEAFAAQALSNVKMFASDKFAQEKLGRSKAIGEIDMDKFNVLGGSIAYGHPFAATGARMMTQTLHELKRRGGGLALNTACAAGGLGAAMILEVE</sequence>
<dbReference type="HAMAP" id="MF_01618">
    <property type="entry name" value="FadI"/>
    <property type="match status" value="1"/>
</dbReference>
<comment type="similarity">
    <text evidence="1 8 10">Belongs to the thiolase-like superfamily. Thiolase family.</text>
</comment>
<dbReference type="GO" id="GO:0005829">
    <property type="term" value="C:cytosol"/>
    <property type="evidence" value="ECO:0007669"/>
    <property type="project" value="TreeGrafter"/>
</dbReference>
<evidence type="ECO:0000256" key="9">
    <source>
        <dbReference type="PIRSR" id="PIRSR000429-1"/>
    </source>
</evidence>
<keyword evidence="3 8" id="KW-0808">Transferase</keyword>
<keyword evidence="5 8" id="KW-0442">Lipid degradation</keyword>
<accession>A0A3N3DX94</accession>
<dbReference type="InterPro" id="IPR020613">
    <property type="entry name" value="Thiolase_CS"/>
</dbReference>
<evidence type="ECO:0000313" key="13">
    <source>
        <dbReference type="EMBL" id="ROV58808.1"/>
    </source>
</evidence>
<dbReference type="GO" id="GO:0006635">
    <property type="term" value="P:fatty acid beta-oxidation"/>
    <property type="evidence" value="ECO:0007669"/>
    <property type="project" value="UniProtKB-UniRule"/>
</dbReference>
<evidence type="ECO:0000256" key="7">
    <source>
        <dbReference type="ARBA" id="ARBA00023315"/>
    </source>
</evidence>
<name>A0A3N3DX94_9VIBR</name>
<feature type="domain" description="Thiolase N-terminal" evidence="11">
    <location>
        <begin position="14"/>
        <end position="286"/>
    </location>
</feature>
<gene>
    <name evidence="8 13" type="primary">fadI</name>
    <name evidence="13" type="ORF">EGH82_16650</name>
</gene>
<dbReference type="PROSITE" id="PS00737">
    <property type="entry name" value="THIOLASE_2"/>
    <property type="match status" value="1"/>
</dbReference>
<comment type="subunit">
    <text evidence="8">Heterotetramer of two alpha chains (FadJ) and two beta chains (FadI).</text>
</comment>
<dbReference type="UniPathway" id="UPA00659"/>
<dbReference type="InterPro" id="IPR012806">
    <property type="entry name" value="Ac-CoA_C-AcTrfase_FadI"/>
</dbReference>
<dbReference type="Proteomes" id="UP000278792">
    <property type="component" value="Unassembled WGS sequence"/>
</dbReference>
<dbReference type="NCBIfam" id="TIGR02446">
    <property type="entry name" value="FadI"/>
    <property type="match status" value="1"/>
</dbReference>
<evidence type="ECO:0000313" key="14">
    <source>
        <dbReference type="Proteomes" id="UP000278792"/>
    </source>
</evidence>
<evidence type="ECO:0000256" key="10">
    <source>
        <dbReference type="RuleBase" id="RU003557"/>
    </source>
</evidence>
<dbReference type="FunFam" id="3.40.47.10:FF:000011">
    <property type="entry name" value="3-ketoacyl-CoA thiolase"/>
    <property type="match status" value="1"/>
</dbReference>
<protein>
    <recommendedName>
        <fullName evidence="8">3-ketoacyl-CoA thiolase</fullName>
        <ecNumber evidence="8">2.3.1.16</ecNumber>
    </recommendedName>
    <alternativeName>
        <fullName evidence="8">ACSs</fullName>
    </alternativeName>
    <alternativeName>
        <fullName evidence="8">Acetyl-CoA acyltransferase</fullName>
    </alternativeName>
    <alternativeName>
        <fullName evidence="8">Acyl-CoA ligase</fullName>
    </alternativeName>
    <alternativeName>
        <fullName evidence="8">Beta-ketothiolase</fullName>
    </alternativeName>
    <alternativeName>
        <fullName evidence="8">Fatty acid oxidation complex subunit beta</fullName>
    </alternativeName>
</protein>
<dbReference type="PANTHER" id="PTHR18919">
    <property type="entry name" value="ACETYL-COA C-ACYLTRANSFERASE"/>
    <property type="match status" value="1"/>
</dbReference>
<evidence type="ECO:0000256" key="5">
    <source>
        <dbReference type="ARBA" id="ARBA00022963"/>
    </source>
</evidence>
<evidence type="ECO:0000256" key="1">
    <source>
        <dbReference type="ARBA" id="ARBA00010982"/>
    </source>
</evidence>
<evidence type="ECO:0000259" key="11">
    <source>
        <dbReference type="Pfam" id="PF00108"/>
    </source>
</evidence>
<dbReference type="Gene3D" id="3.40.47.10">
    <property type="match status" value="1"/>
</dbReference>
<dbReference type="InterPro" id="IPR016039">
    <property type="entry name" value="Thiolase-like"/>
</dbReference>
<dbReference type="AlphaFoldDB" id="A0A3N3DX94"/>
<comment type="subcellular location">
    <subcellularLocation>
        <location evidence="8">Cytoplasm</location>
    </subcellularLocation>
</comment>
<dbReference type="PANTHER" id="PTHR18919:SF107">
    <property type="entry name" value="ACETYL-COA ACETYLTRANSFERASE, CYTOSOLIC"/>
    <property type="match status" value="1"/>
</dbReference>
<comment type="function">
    <text evidence="8">Catalyzes the final step of fatty acid oxidation in which acetyl-CoA is released and the CoA ester of a fatty acid two carbons shorter is formed.</text>
</comment>
<comment type="caution">
    <text evidence="13">The sequence shown here is derived from an EMBL/GenBank/DDBJ whole genome shotgun (WGS) entry which is preliminary data.</text>
</comment>
<keyword evidence="4 8" id="KW-0276">Fatty acid metabolism</keyword>
<evidence type="ECO:0000256" key="8">
    <source>
        <dbReference type="HAMAP-Rule" id="MF_01618"/>
    </source>
</evidence>
<dbReference type="EC" id="2.3.1.16" evidence="8"/>
<organism evidence="13 14">
    <name type="scientific">Vibrio ponticus</name>
    <dbReference type="NCBI Taxonomy" id="265668"/>
    <lineage>
        <taxon>Bacteria</taxon>
        <taxon>Pseudomonadati</taxon>
        <taxon>Pseudomonadota</taxon>
        <taxon>Gammaproteobacteria</taxon>
        <taxon>Vibrionales</taxon>
        <taxon>Vibrionaceae</taxon>
        <taxon>Vibrio</taxon>
    </lineage>
</organism>
<feature type="active site" description="Acyl-thioester intermediate" evidence="8 9">
    <location>
        <position position="98"/>
    </location>
</feature>
<evidence type="ECO:0000256" key="6">
    <source>
        <dbReference type="ARBA" id="ARBA00023098"/>
    </source>
</evidence>
<dbReference type="CDD" id="cd00751">
    <property type="entry name" value="thiolase"/>
    <property type="match status" value="1"/>
</dbReference>